<evidence type="ECO:0008006" key="5">
    <source>
        <dbReference type="Google" id="ProtNLM"/>
    </source>
</evidence>
<dbReference type="EMBL" id="DS985243">
    <property type="protein sequence ID" value="EDV26413.1"/>
    <property type="molecule type" value="Genomic_DNA"/>
</dbReference>
<organism evidence="3 4">
    <name type="scientific">Trichoplax adhaerens</name>
    <name type="common">Trichoplax reptans</name>
    <dbReference type="NCBI Taxonomy" id="10228"/>
    <lineage>
        <taxon>Eukaryota</taxon>
        <taxon>Metazoa</taxon>
        <taxon>Placozoa</taxon>
        <taxon>Uniplacotomia</taxon>
        <taxon>Trichoplacea</taxon>
        <taxon>Trichoplacidae</taxon>
        <taxon>Trichoplax</taxon>
    </lineage>
</organism>
<accession>B3RRV1</accession>
<keyword evidence="1" id="KW-0344">Guanine-nucleotide releasing factor</keyword>
<evidence type="ECO:0000313" key="4">
    <source>
        <dbReference type="Proteomes" id="UP000009022"/>
    </source>
</evidence>
<evidence type="ECO:0000256" key="2">
    <source>
        <dbReference type="SAM" id="MobiDB-lite"/>
    </source>
</evidence>
<dbReference type="PANTHER" id="PTHR22826">
    <property type="entry name" value="RHO GUANINE EXCHANGE FACTOR-RELATED"/>
    <property type="match status" value="1"/>
</dbReference>
<dbReference type="HOGENOM" id="CLU_1671583_0_0_1"/>
<dbReference type="GeneID" id="6752145"/>
<sequence length="158" mass="17764">MSYFTSTDESDMESQGSDYSFSKRHRKGRKYGQVIDSDATNANDILNILRSRIAFLSGGVDKRGGPVITFPAQARTQQEISITELTSTILYLSKIPSDDSRRHGFTVIIDVRGRTSKLLKPILRSLQFTDSRNNKVILVAIGRKSFYRIANALTELIM</sequence>
<evidence type="ECO:0000256" key="1">
    <source>
        <dbReference type="ARBA" id="ARBA00022658"/>
    </source>
</evidence>
<reference evidence="3 4" key="1">
    <citation type="journal article" date="2008" name="Nature">
        <title>The Trichoplax genome and the nature of placozoans.</title>
        <authorList>
            <person name="Srivastava M."/>
            <person name="Begovic E."/>
            <person name="Chapman J."/>
            <person name="Putnam N.H."/>
            <person name="Hellsten U."/>
            <person name="Kawashima T."/>
            <person name="Kuo A."/>
            <person name="Mitros T."/>
            <person name="Salamov A."/>
            <person name="Carpenter M.L."/>
            <person name="Signorovitch A.Y."/>
            <person name="Moreno M.A."/>
            <person name="Kamm K."/>
            <person name="Grimwood J."/>
            <person name="Schmutz J."/>
            <person name="Shapiro H."/>
            <person name="Grigoriev I.V."/>
            <person name="Buss L.W."/>
            <person name="Schierwater B."/>
            <person name="Dellaporta S.L."/>
            <person name="Rokhsar D.S."/>
        </authorList>
    </citation>
    <scope>NUCLEOTIDE SEQUENCE [LARGE SCALE GENOMIC DNA]</scope>
    <source>
        <strain evidence="3 4">Grell-BS-1999</strain>
    </source>
</reference>
<evidence type="ECO:0000313" key="3">
    <source>
        <dbReference type="EMBL" id="EDV26413.1"/>
    </source>
</evidence>
<dbReference type="InParanoid" id="B3RRV1"/>
<dbReference type="eggNOG" id="KOG4240">
    <property type="taxonomic scope" value="Eukaryota"/>
</dbReference>
<name>B3RRV1_TRIAD</name>
<keyword evidence="4" id="KW-1185">Reference proteome</keyword>
<dbReference type="CTD" id="6752145"/>
<dbReference type="KEGG" id="tad:TRIADDRAFT_54376"/>
<dbReference type="OrthoDB" id="10256089at2759"/>
<dbReference type="PANTHER" id="PTHR22826:SF106">
    <property type="entry name" value="TRIO, ISOFORM A"/>
    <property type="match status" value="1"/>
</dbReference>
<feature type="compositionally biased region" description="Polar residues" evidence="2">
    <location>
        <begin position="1"/>
        <end position="20"/>
    </location>
</feature>
<feature type="region of interest" description="Disordered" evidence="2">
    <location>
        <begin position="1"/>
        <end position="24"/>
    </location>
</feature>
<dbReference type="Proteomes" id="UP000009022">
    <property type="component" value="Unassembled WGS sequence"/>
</dbReference>
<protein>
    <recommendedName>
        <fullName evidence="5">CRAL-TRIO domain-containing protein</fullName>
    </recommendedName>
</protein>
<dbReference type="GO" id="GO:0005085">
    <property type="term" value="F:guanyl-nucleotide exchange factor activity"/>
    <property type="evidence" value="ECO:0007669"/>
    <property type="project" value="UniProtKB-KW"/>
</dbReference>
<gene>
    <name evidence="3" type="ORF">TRIADDRAFT_54376</name>
</gene>
<proteinExistence type="predicted"/>
<dbReference type="AlphaFoldDB" id="B3RRV1"/>
<dbReference type="InterPro" id="IPR051336">
    <property type="entry name" value="RhoGEF_Guanine_NuclExch_SF"/>
</dbReference>
<dbReference type="RefSeq" id="XP_002110409.1">
    <property type="nucleotide sequence ID" value="XM_002110373.1"/>
</dbReference>
<dbReference type="STRING" id="10228.B3RRV1"/>